<gene>
    <name evidence="10" type="ORF">ISN44_As03g012730</name>
</gene>
<dbReference type="InterPro" id="IPR017930">
    <property type="entry name" value="Myb_dom"/>
</dbReference>
<dbReference type="GO" id="GO:0005634">
    <property type="term" value="C:nucleus"/>
    <property type="evidence" value="ECO:0007669"/>
    <property type="project" value="UniProtKB-SubCell"/>
</dbReference>
<dbReference type="GO" id="GO:1990532">
    <property type="term" value="P:stress response to nickel ion"/>
    <property type="evidence" value="ECO:0007669"/>
    <property type="project" value="UniProtKB-ARBA"/>
</dbReference>
<comment type="caution">
    <text evidence="10">The sequence shown here is derived from an EMBL/GenBank/DDBJ whole genome shotgun (WGS) entry which is preliminary data.</text>
</comment>
<feature type="region of interest" description="Disordered" evidence="7">
    <location>
        <begin position="1"/>
        <end position="53"/>
    </location>
</feature>
<feature type="domain" description="HTH myb-type" evidence="9">
    <location>
        <begin position="136"/>
        <end position="190"/>
    </location>
</feature>
<keyword evidence="5" id="KW-0804">Transcription</keyword>
<keyword evidence="2" id="KW-0677">Repeat</keyword>
<sequence>MGSSSPSNFVDSYIRERTSSDLSGKKSPSIGWSEESSRHSVGSSTHREKSVEVPSYGIGRREFSAARDKWGVMGNRRAPCCDKSQVKRGPWSDEESERLRSFILKNGHQNWRSLPKLAGLMRCGKSCRLRWINYLRPGLKRGNFTKEEEDTIIHLHQAYGNKWSKIASHFPGRTDNEIKNVWNTHLKKRLVKKSISSSSSNVTNHSVSSTSSSSSSISSVLKDVIIKSERPNQEEEFGEILVEQMACGFEVDAPQSLECLFDDSQVPPISKPDSLQTHGKSSDHEFWSRLIEPGFDDYNEWLIFLDNQTC</sequence>
<dbReference type="InterPro" id="IPR001005">
    <property type="entry name" value="SANT/Myb"/>
</dbReference>
<evidence type="ECO:0000256" key="1">
    <source>
        <dbReference type="ARBA" id="ARBA00004123"/>
    </source>
</evidence>
<evidence type="ECO:0000259" key="8">
    <source>
        <dbReference type="PROSITE" id="PS50090"/>
    </source>
</evidence>
<evidence type="ECO:0000313" key="10">
    <source>
        <dbReference type="EMBL" id="KAG7631007.1"/>
    </source>
</evidence>
<dbReference type="Proteomes" id="UP000694251">
    <property type="component" value="Chromosome 3"/>
</dbReference>
<dbReference type="InterPro" id="IPR015495">
    <property type="entry name" value="Myb_TF_plants"/>
</dbReference>
<evidence type="ECO:0000256" key="7">
    <source>
        <dbReference type="SAM" id="MobiDB-lite"/>
    </source>
</evidence>
<dbReference type="Pfam" id="PF00249">
    <property type="entry name" value="Myb_DNA-binding"/>
    <property type="match status" value="2"/>
</dbReference>
<dbReference type="PROSITE" id="PS50090">
    <property type="entry name" value="MYB_LIKE"/>
    <property type="match status" value="2"/>
</dbReference>
<feature type="compositionally biased region" description="Polar residues" evidence="7">
    <location>
        <begin position="1"/>
        <end position="10"/>
    </location>
</feature>
<dbReference type="PANTHER" id="PTHR10641:SF1037">
    <property type="entry name" value="TRANSCRIPTION FACTOR MYB10"/>
    <property type="match status" value="1"/>
</dbReference>
<dbReference type="EMBL" id="JAEFBJ010000003">
    <property type="protein sequence ID" value="KAG7631007.1"/>
    <property type="molecule type" value="Genomic_DNA"/>
</dbReference>
<dbReference type="PROSITE" id="PS51294">
    <property type="entry name" value="HTH_MYB"/>
    <property type="match status" value="2"/>
</dbReference>
<dbReference type="AlphaFoldDB" id="A0A8T2F499"/>
<dbReference type="OrthoDB" id="2143914at2759"/>
<dbReference type="FunFam" id="1.10.10.60:FF:000310">
    <property type="entry name" value="MYB transcription factor"/>
    <property type="match status" value="1"/>
</dbReference>
<evidence type="ECO:0000256" key="2">
    <source>
        <dbReference type="ARBA" id="ARBA00022737"/>
    </source>
</evidence>
<evidence type="ECO:0000256" key="3">
    <source>
        <dbReference type="ARBA" id="ARBA00023015"/>
    </source>
</evidence>
<feature type="domain" description="Myb-like" evidence="8">
    <location>
        <begin position="83"/>
        <end position="135"/>
    </location>
</feature>
<evidence type="ECO:0000256" key="4">
    <source>
        <dbReference type="ARBA" id="ARBA00023125"/>
    </source>
</evidence>
<keyword evidence="11" id="KW-1185">Reference proteome</keyword>
<protein>
    <submittedName>
        <fullName evidence="10">Homeobox-like domain superfamily</fullName>
    </submittedName>
</protein>
<evidence type="ECO:0000313" key="11">
    <source>
        <dbReference type="Proteomes" id="UP000694251"/>
    </source>
</evidence>
<name>A0A8T2F499_ARASU</name>
<feature type="domain" description="Myb-like" evidence="8">
    <location>
        <begin position="136"/>
        <end position="186"/>
    </location>
</feature>
<evidence type="ECO:0000256" key="6">
    <source>
        <dbReference type="ARBA" id="ARBA00023242"/>
    </source>
</evidence>
<keyword evidence="6" id="KW-0539">Nucleus</keyword>
<comment type="subcellular location">
    <subcellularLocation>
        <location evidence="1">Nucleus</location>
    </subcellularLocation>
</comment>
<dbReference type="GO" id="GO:0003677">
    <property type="term" value="F:DNA binding"/>
    <property type="evidence" value="ECO:0007669"/>
    <property type="project" value="UniProtKB-KW"/>
</dbReference>
<reference evidence="10 11" key="1">
    <citation type="submission" date="2020-12" db="EMBL/GenBank/DDBJ databases">
        <title>Concerted genomic and epigenomic changes stabilize Arabidopsis allopolyploids.</title>
        <authorList>
            <person name="Chen Z."/>
        </authorList>
    </citation>
    <scope>NUCLEOTIDE SEQUENCE [LARGE SCALE GENOMIC DNA]</scope>
    <source>
        <strain evidence="10">As9502</strain>
        <tissue evidence="10">Leaf</tissue>
    </source>
</reference>
<dbReference type="FunFam" id="1.10.10.60:FF:000015">
    <property type="entry name" value="Transcription factor RAX3"/>
    <property type="match status" value="1"/>
</dbReference>
<accession>A0A8T2F499</accession>
<feature type="domain" description="HTH myb-type" evidence="9">
    <location>
        <begin position="83"/>
        <end position="135"/>
    </location>
</feature>
<evidence type="ECO:0000256" key="5">
    <source>
        <dbReference type="ARBA" id="ARBA00023163"/>
    </source>
</evidence>
<keyword evidence="3" id="KW-0805">Transcription regulation</keyword>
<organism evidence="10 11">
    <name type="scientific">Arabidopsis suecica</name>
    <name type="common">Swedish thale-cress</name>
    <name type="synonym">Cardaminopsis suecica</name>
    <dbReference type="NCBI Taxonomy" id="45249"/>
    <lineage>
        <taxon>Eukaryota</taxon>
        <taxon>Viridiplantae</taxon>
        <taxon>Streptophyta</taxon>
        <taxon>Embryophyta</taxon>
        <taxon>Tracheophyta</taxon>
        <taxon>Spermatophyta</taxon>
        <taxon>Magnoliopsida</taxon>
        <taxon>eudicotyledons</taxon>
        <taxon>Gunneridae</taxon>
        <taxon>Pentapetalae</taxon>
        <taxon>rosids</taxon>
        <taxon>malvids</taxon>
        <taxon>Brassicales</taxon>
        <taxon>Brassicaceae</taxon>
        <taxon>Camelineae</taxon>
        <taxon>Arabidopsis</taxon>
    </lineage>
</organism>
<dbReference type="PANTHER" id="PTHR10641">
    <property type="entry name" value="MYB FAMILY TRANSCRIPTION FACTOR"/>
    <property type="match status" value="1"/>
</dbReference>
<keyword evidence="10" id="KW-0371">Homeobox</keyword>
<dbReference type="GO" id="GO:0010468">
    <property type="term" value="P:regulation of gene expression"/>
    <property type="evidence" value="ECO:0007669"/>
    <property type="project" value="UniProtKB-ARBA"/>
</dbReference>
<evidence type="ECO:0000259" key="9">
    <source>
        <dbReference type="PROSITE" id="PS51294"/>
    </source>
</evidence>
<dbReference type="CDD" id="cd00167">
    <property type="entry name" value="SANT"/>
    <property type="match status" value="2"/>
</dbReference>
<keyword evidence="4 10" id="KW-0238">DNA-binding</keyword>
<dbReference type="GO" id="GO:1990641">
    <property type="term" value="P:response to iron ion starvation"/>
    <property type="evidence" value="ECO:0007669"/>
    <property type="project" value="UniProtKB-ARBA"/>
</dbReference>
<proteinExistence type="predicted"/>
<dbReference type="GO" id="GO:0009723">
    <property type="term" value="P:response to ethylene"/>
    <property type="evidence" value="ECO:0007669"/>
    <property type="project" value="UniProtKB-ARBA"/>
</dbReference>
<dbReference type="SMART" id="SM00717">
    <property type="entry name" value="SANT"/>
    <property type="match status" value="2"/>
</dbReference>